<evidence type="ECO:0000256" key="5">
    <source>
        <dbReference type="RuleBase" id="RU362064"/>
    </source>
</evidence>
<evidence type="ECO:0000313" key="6">
    <source>
        <dbReference type="EMBL" id="MBM7632604.1"/>
    </source>
</evidence>
<reference evidence="6 7" key="1">
    <citation type="submission" date="2021-01" db="EMBL/GenBank/DDBJ databases">
        <title>Genomic Encyclopedia of Type Strains, Phase IV (KMG-IV): sequencing the most valuable type-strain genomes for metagenomic binning, comparative biology and taxonomic classification.</title>
        <authorList>
            <person name="Goeker M."/>
        </authorList>
    </citation>
    <scope>NUCLEOTIDE SEQUENCE [LARGE SCALE GENOMIC DNA]</scope>
    <source>
        <strain evidence="6 7">DSM 25540</strain>
    </source>
</reference>
<evidence type="ECO:0000256" key="3">
    <source>
        <dbReference type="ARBA" id="ARBA00022989"/>
    </source>
</evidence>
<dbReference type="Proteomes" id="UP000741863">
    <property type="component" value="Unassembled WGS sequence"/>
</dbReference>
<keyword evidence="6" id="KW-0966">Cell projection</keyword>
<comment type="caution">
    <text evidence="6">The sequence shown here is derived from an EMBL/GenBank/DDBJ whole genome shotgun (WGS) entry which is preliminary data.</text>
</comment>
<keyword evidence="6" id="KW-0282">Flagellum</keyword>
<keyword evidence="5" id="KW-0975">Bacterial flagellum</keyword>
<evidence type="ECO:0000313" key="7">
    <source>
        <dbReference type="Proteomes" id="UP000741863"/>
    </source>
</evidence>
<dbReference type="NCBIfam" id="TIGR03500">
    <property type="entry name" value="FliO_TIGR"/>
    <property type="match status" value="1"/>
</dbReference>
<dbReference type="Pfam" id="PF04347">
    <property type="entry name" value="FliO"/>
    <property type="match status" value="1"/>
</dbReference>
<name>A0ABS2PB33_9BACL</name>
<dbReference type="InterPro" id="IPR022781">
    <property type="entry name" value="Flagellar_biosynth_FliO"/>
</dbReference>
<gene>
    <name evidence="6" type="ORF">JOD17_001698</name>
</gene>
<accession>A0ABS2PB33</accession>
<proteinExistence type="inferred from homology"/>
<protein>
    <recommendedName>
        <fullName evidence="5">Flagellar protein</fullName>
    </recommendedName>
</protein>
<keyword evidence="3 5" id="KW-1133">Transmembrane helix</keyword>
<evidence type="ECO:0000256" key="1">
    <source>
        <dbReference type="ARBA" id="ARBA00022475"/>
    </source>
</evidence>
<comment type="subcellular location">
    <subcellularLocation>
        <location evidence="5">Cell membrane</location>
    </subcellularLocation>
    <subcellularLocation>
        <location evidence="5">Bacterial flagellum basal body</location>
    </subcellularLocation>
</comment>
<evidence type="ECO:0000256" key="2">
    <source>
        <dbReference type="ARBA" id="ARBA00022692"/>
    </source>
</evidence>
<keyword evidence="7" id="KW-1185">Reference proteome</keyword>
<organism evidence="6 7">
    <name type="scientific">Geomicrobium sediminis</name>
    <dbReference type="NCBI Taxonomy" id="1347788"/>
    <lineage>
        <taxon>Bacteria</taxon>
        <taxon>Bacillati</taxon>
        <taxon>Bacillota</taxon>
        <taxon>Bacilli</taxon>
        <taxon>Bacillales</taxon>
        <taxon>Geomicrobium</taxon>
    </lineage>
</organism>
<evidence type="ECO:0000256" key="4">
    <source>
        <dbReference type="ARBA" id="ARBA00023136"/>
    </source>
</evidence>
<comment type="similarity">
    <text evidence="5">Belongs to the FliO/MopB family.</text>
</comment>
<dbReference type="EMBL" id="JAFBEC010000004">
    <property type="protein sequence ID" value="MBM7632604.1"/>
    <property type="molecule type" value="Genomic_DNA"/>
</dbReference>
<feature type="transmembrane region" description="Helical" evidence="5">
    <location>
        <begin position="64"/>
        <end position="83"/>
    </location>
</feature>
<dbReference type="RefSeq" id="WP_204696918.1">
    <property type="nucleotide sequence ID" value="NZ_JAFBEC010000004.1"/>
</dbReference>
<sequence length="202" mass="22675">MSLVKPWVVATTIAIIMFFNGSAHVFADSSVADTFRGESGVTETGDELSVVGENAAASESVWSVLFKLFLALFVVIALMYVLLRLLGRKNYQMQSSNTMQNIGGIPLGQNKSVQIVRIGDRLLVVGVGENISLLDEIRDENEIERILNQKDEQTSSTDWLQKLKSMKRTPEKDINIYDTLNDHLEDVDREKTKDVERLGVRR</sequence>
<keyword evidence="1 5" id="KW-1003">Cell membrane</keyword>
<keyword evidence="2 5" id="KW-0812">Transmembrane</keyword>
<keyword evidence="4 5" id="KW-0472">Membrane</keyword>
<keyword evidence="6" id="KW-0969">Cilium</keyword>